<dbReference type="AlphaFoldDB" id="A0A9P4JMH7"/>
<reference evidence="2" key="1">
    <citation type="journal article" date="2020" name="Stud. Mycol.">
        <title>101 Dothideomycetes genomes: a test case for predicting lifestyles and emergence of pathogens.</title>
        <authorList>
            <person name="Haridas S."/>
            <person name="Albert R."/>
            <person name="Binder M."/>
            <person name="Bloem J."/>
            <person name="Labutti K."/>
            <person name="Salamov A."/>
            <person name="Andreopoulos B."/>
            <person name="Baker S."/>
            <person name="Barry K."/>
            <person name="Bills G."/>
            <person name="Bluhm B."/>
            <person name="Cannon C."/>
            <person name="Castanera R."/>
            <person name="Culley D."/>
            <person name="Daum C."/>
            <person name="Ezra D."/>
            <person name="Gonzalez J."/>
            <person name="Henrissat B."/>
            <person name="Kuo A."/>
            <person name="Liang C."/>
            <person name="Lipzen A."/>
            <person name="Lutzoni F."/>
            <person name="Magnuson J."/>
            <person name="Mondo S."/>
            <person name="Nolan M."/>
            <person name="Ohm R."/>
            <person name="Pangilinan J."/>
            <person name="Park H.-J."/>
            <person name="Ramirez L."/>
            <person name="Alfaro M."/>
            <person name="Sun H."/>
            <person name="Tritt A."/>
            <person name="Yoshinaga Y."/>
            <person name="Zwiers L.-H."/>
            <person name="Turgeon B."/>
            <person name="Goodwin S."/>
            <person name="Spatafora J."/>
            <person name="Crous P."/>
            <person name="Grigoriev I."/>
        </authorList>
    </citation>
    <scope>NUCLEOTIDE SEQUENCE</scope>
    <source>
        <strain evidence="2">ATCC 74209</strain>
    </source>
</reference>
<sequence length="103" mass="12464">MLRIVFSLKGCRKYETGRISHCFKFLIISHKQTTINHNTRIFSSFFFLFLFWFPIFLIPFFTGAAHHYLRRCRPCWNSFCSHSSQRRPSKELLHLHSILQVRK</sequence>
<keyword evidence="3" id="KW-1185">Reference proteome</keyword>
<name>A0A9P4JMH7_9PLEO</name>
<keyword evidence="1" id="KW-1133">Transmembrane helix</keyword>
<proteinExistence type="predicted"/>
<gene>
    <name evidence="2" type="ORF">GQ43DRAFT_12121</name>
</gene>
<keyword evidence="1" id="KW-0812">Transmembrane</keyword>
<dbReference type="EMBL" id="ML993952">
    <property type="protein sequence ID" value="KAF2202022.1"/>
    <property type="molecule type" value="Genomic_DNA"/>
</dbReference>
<protein>
    <submittedName>
        <fullName evidence="2">Uncharacterized protein</fullName>
    </submittedName>
</protein>
<dbReference type="Proteomes" id="UP000799536">
    <property type="component" value="Unassembled WGS sequence"/>
</dbReference>
<evidence type="ECO:0000313" key="2">
    <source>
        <dbReference type="EMBL" id="KAF2202022.1"/>
    </source>
</evidence>
<evidence type="ECO:0000256" key="1">
    <source>
        <dbReference type="SAM" id="Phobius"/>
    </source>
</evidence>
<organism evidence="2 3">
    <name type="scientific">Delitschia confertaspora ATCC 74209</name>
    <dbReference type="NCBI Taxonomy" id="1513339"/>
    <lineage>
        <taxon>Eukaryota</taxon>
        <taxon>Fungi</taxon>
        <taxon>Dikarya</taxon>
        <taxon>Ascomycota</taxon>
        <taxon>Pezizomycotina</taxon>
        <taxon>Dothideomycetes</taxon>
        <taxon>Pleosporomycetidae</taxon>
        <taxon>Pleosporales</taxon>
        <taxon>Delitschiaceae</taxon>
        <taxon>Delitschia</taxon>
    </lineage>
</organism>
<feature type="transmembrane region" description="Helical" evidence="1">
    <location>
        <begin position="41"/>
        <end position="61"/>
    </location>
</feature>
<comment type="caution">
    <text evidence="2">The sequence shown here is derived from an EMBL/GenBank/DDBJ whole genome shotgun (WGS) entry which is preliminary data.</text>
</comment>
<keyword evidence="1" id="KW-0472">Membrane</keyword>
<evidence type="ECO:0000313" key="3">
    <source>
        <dbReference type="Proteomes" id="UP000799536"/>
    </source>
</evidence>
<accession>A0A9P4JMH7</accession>